<dbReference type="InterPro" id="IPR007411">
    <property type="entry name" value="EpmC"/>
</dbReference>
<evidence type="ECO:0000313" key="1">
    <source>
        <dbReference type="EMBL" id="PSJ48049.1"/>
    </source>
</evidence>
<protein>
    <submittedName>
        <fullName evidence="1">Elongation factor P hydroxylase</fullName>
    </submittedName>
</protein>
<dbReference type="RefSeq" id="WP_106728461.1">
    <property type="nucleotide sequence ID" value="NZ_PXYG01000001.1"/>
</dbReference>
<evidence type="ECO:0000313" key="2">
    <source>
        <dbReference type="Proteomes" id="UP000240243"/>
    </source>
</evidence>
<dbReference type="AlphaFoldDB" id="A0A2P7RCX3"/>
<gene>
    <name evidence="1" type="ORF">C7H85_04475</name>
</gene>
<dbReference type="OrthoDB" id="5298591at2"/>
<dbReference type="EMBL" id="PXYG01000001">
    <property type="protein sequence ID" value="PSJ48049.1"/>
    <property type="molecule type" value="Genomic_DNA"/>
</dbReference>
<dbReference type="Pfam" id="PF04315">
    <property type="entry name" value="EpmC"/>
    <property type="match status" value="1"/>
</dbReference>
<dbReference type="Proteomes" id="UP000240243">
    <property type="component" value="Unassembled WGS sequence"/>
</dbReference>
<proteinExistence type="predicted"/>
<keyword evidence="1" id="KW-0648">Protein biosynthesis</keyword>
<keyword evidence="2" id="KW-1185">Reference proteome</keyword>
<comment type="caution">
    <text evidence="1">The sequence shown here is derived from an EMBL/GenBank/DDBJ whole genome shotgun (WGS) entry which is preliminary data.</text>
</comment>
<accession>A0A2P7RCX3</accession>
<reference evidence="1 2" key="1">
    <citation type="submission" date="2018-03" db="EMBL/GenBank/DDBJ databases">
        <title>The draft genome of Zobellella sp. 59N8.</title>
        <authorList>
            <person name="Liu L."/>
            <person name="Li L."/>
            <person name="Zhang X."/>
            <person name="Liang L."/>
            <person name="Wang T."/>
        </authorList>
    </citation>
    <scope>NUCLEOTIDE SEQUENCE [LARGE SCALE GENOMIC DNA]</scope>
    <source>
        <strain evidence="1 2">59N8</strain>
    </source>
</reference>
<keyword evidence="1" id="KW-0251">Elongation factor</keyword>
<organism evidence="1 2">
    <name type="scientific">Zobellella endophytica</name>
    <dbReference type="NCBI Taxonomy" id="2116700"/>
    <lineage>
        <taxon>Bacteria</taxon>
        <taxon>Pseudomonadati</taxon>
        <taxon>Pseudomonadota</taxon>
        <taxon>Gammaproteobacteria</taxon>
        <taxon>Aeromonadales</taxon>
        <taxon>Aeromonadaceae</taxon>
        <taxon>Zobellella</taxon>
    </lineage>
</organism>
<sequence length="176" mass="20085">MSFCYRDLISLFNQSFADTYNTRLELGDDEPIYLPADGQVAYHRIIFAHGFFASALHEVAHWLLAGEARRRQLDYGYWYHPDGRDAEAQGAFEAVEVKPQAIEWALSLSCGFPFNVSCDNLNGSAEPDRHAFRARVREQALHYLADGFPPRARVFMAALQRHYRRVPLTAADFSVN</sequence>
<name>A0A2P7RCX3_9GAMM</name>
<dbReference type="GO" id="GO:0003746">
    <property type="term" value="F:translation elongation factor activity"/>
    <property type="evidence" value="ECO:0007669"/>
    <property type="project" value="UniProtKB-KW"/>
</dbReference>